<keyword evidence="2" id="KW-1185">Reference proteome</keyword>
<reference evidence="1 2" key="1">
    <citation type="journal article" date="2020" name="Phytopathology">
        <title>Genome Sequence Resources of Colletotrichum truncatum, C. plurivorum, C. musicola, and C. sojae: Four Species Pathogenic to Soybean (Glycine max).</title>
        <authorList>
            <person name="Rogerio F."/>
            <person name="Boufleur T.R."/>
            <person name="Ciampi-Guillardi M."/>
            <person name="Sukno S.A."/>
            <person name="Thon M.R."/>
            <person name="Massola Junior N.S."/>
            <person name="Baroncelli R."/>
        </authorList>
    </citation>
    <scope>NUCLEOTIDE SEQUENCE [LARGE SCALE GENOMIC DNA]</scope>
    <source>
        <strain evidence="1 2">CMES1059</strain>
    </source>
</reference>
<dbReference type="Proteomes" id="UP000805649">
    <property type="component" value="Unassembled WGS sequence"/>
</dbReference>
<keyword evidence="1" id="KW-0645">Protease</keyword>
<sequence length="412" mass="42990">MSHFSAAAVLLAFSLQAIAAAVPNAAPDGVIPGQYIVRLKPGLQPAEVQEHLSWAAAVHERSPRRRDTTGVGKSFTIGEFNAYAGHFDEDSIAEIGAGAGVISVEPNRVVELDSLATQKAAPWGLASLSTPSRPPDSSDSRPYKFDDSSGEGTFAYVVDTGIHISHPDFAGRAIRGYNAQPDEEFDDFGGHGTHVAGIVGSQTYGVVKNATIVDVKVLVGGGSGTVQTVLDGYNWAVSNITQTPGRLTKSVINLSLGFTVSSQSSALDDAVQAAYGLGIVTVVSAGNGNQDAVQRSPARAKHAITVAASDWKRARAGFSNYGPSVDIFAPGVGIRSLTIDDGYASRDGTSQATPHITGLIAYLRSQEELATPKAVLEKLKALAISNVVQDAKGAANLFAYNGVRGFIKGVTR</sequence>
<evidence type="ECO:0000313" key="1">
    <source>
        <dbReference type="EMBL" id="KAL0944018.1"/>
    </source>
</evidence>
<evidence type="ECO:0000313" key="2">
    <source>
        <dbReference type="Proteomes" id="UP000805649"/>
    </source>
</evidence>
<accession>A0ACC3ZIT3</accession>
<comment type="caution">
    <text evidence="1">The sequence shown here is derived from an EMBL/GenBank/DDBJ whole genome shotgun (WGS) entry which is preliminary data.</text>
</comment>
<organism evidence="1 2">
    <name type="scientific">Colletotrichum truncatum</name>
    <name type="common">Anthracnose fungus</name>
    <name type="synonym">Colletotrichum capsici</name>
    <dbReference type="NCBI Taxonomy" id="5467"/>
    <lineage>
        <taxon>Eukaryota</taxon>
        <taxon>Fungi</taxon>
        <taxon>Dikarya</taxon>
        <taxon>Ascomycota</taxon>
        <taxon>Pezizomycotina</taxon>
        <taxon>Sordariomycetes</taxon>
        <taxon>Hypocreomycetidae</taxon>
        <taxon>Glomerellales</taxon>
        <taxon>Glomerellaceae</taxon>
        <taxon>Colletotrichum</taxon>
        <taxon>Colletotrichum truncatum species complex</taxon>
    </lineage>
</organism>
<protein>
    <submittedName>
        <fullName evidence="1">Alkaline serine protease alp1</fullName>
    </submittedName>
</protein>
<gene>
    <name evidence="1" type="ORF">CTRU02_201905</name>
</gene>
<proteinExistence type="predicted"/>
<name>A0ACC3ZIT3_COLTU</name>
<dbReference type="EMBL" id="VUJX02000001">
    <property type="protein sequence ID" value="KAL0944018.1"/>
    <property type="molecule type" value="Genomic_DNA"/>
</dbReference>
<keyword evidence="1" id="KW-0378">Hydrolase</keyword>